<dbReference type="InterPro" id="IPR035952">
    <property type="entry name" value="Rhomboid-like_sf"/>
</dbReference>
<dbReference type="Proteomes" id="UP001151699">
    <property type="component" value="Chromosome B"/>
</dbReference>
<dbReference type="OrthoDB" id="418595at2759"/>
<feature type="transmembrane region" description="Helical" evidence="6">
    <location>
        <begin position="725"/>
        <end position="746"/>
    </location>
</feature>
<feature type="transmembrane region" description="Helical" evidence="6">
    <location>
        <begin position="244"/>
        <end position="264"/>
    </location>
</feature>
<feature type="transmembrane region" description="Helical" evidence="6">
    <location>
        <begin position="149"/>
        <end position="169"/>
    </location>
</feature>
<evidence type="ECO:0000256" key="5">
    <source>
        <dbReference type="ARBA" id="ARBA00023136"/>
    </source>
</evidence>
<feature type="domain" description="Peptidase S54 rhomboid" evidence="7">
    <location>
        <begin position="707"/>
        <end position="855"/>
    </location>
</feature>
<evidence type="ECO:0000256" key="1">
    <source>
        <dbReference type="ARBA" id="ARBA00004141"/>
    </source>
</evidence>
<comment type="subcellular location">
    <subcellularLocation>
        <location evidence="1">Membrane</location>
        <topology evidence="1">Multi-pass membrane protein</topology>
    </subcellularLocation>
</comment>
<feature type="transmembrane region" description="Helical" evidence="6">
    <location>
        <begin position="672"/>
        <end position="690"/>
    </location>
</feature>
<evidence type="ECO:0000313" key="8">
    <source>
        <dbReference type="EMBL" id="KAJ6641132.1"/>
    </source>
</evidence>
<dbReference type="PANTHER" id="PTHR45840:SF2">
    <property type="entry name" value="PROTEIN RHOMBOID-RELATED"/>
    <property type="match status" value="1"/>
</dbReference>
<protein>
    <submittedName>
        <fullName evidence="8">Protein rhomboid</fullName>
    </submittedName>
</protein>
<sequence>HTMRSATEENYPYIETITMTRLDASGNPIMIYFFVDGAYMVRTFGYNPYRRDEFWRYLSVMFVHYNATHLWNSVRMQLAIGLPLEMVHGWKRVGLIYLMSVLGGTLFTPFVDFHTYSYGAKTAVLGLFFANVIDFTLNWRVMKQKHLRTFTVAIFMLHFSLLCLSGIHYPQIRRFRLVIYYAFDRPYMIKSFGYNPYRRHEVWRFLSMVLVHEDELHLWDNVVMQICLGVLLEKYHGWQRVGSIYLISVVGGSLFTSAVSFRIYMAGASSAVMGLFFTQAVDFFLNWKNLDKRFFRVFSVWAYIIHSVLLTTLIDRVTPENHHTDRFVHIGGGFTGLFSAGLLMKNVKLEEWQNKFQKLSAFVLASTMVKRRQAYQIVTPKPIRKISKKKTPTKVPWFILIVTIFQGLLFYMMDETDLIYKLGYDPYRRHEIWRYLTVMFVHRDVLHLWSVAWMQFFLGVPLENVHGGLRLAPIYIASVLGGSLLTSAIGYRSYYAGASSAVTGLFLTQAAEFVMNWKEMNRARLRMLCLFIYLCLTIMTTILSIVLDTSKLDDHANDVYAHIGGGVVGFLSASVLLKISKPAEWHIIYQRFCILGITIFIFVTSIISVTSKETPEALKKLVEEYMKLEDYENSTMPFYIQPNKLTMPRRTRGHQPSIPITITRRKKLPNHMPWFIISISIIQVVVFYALDRALLMKAFGYDPYRRHEFWRFLTVMFAHKDELHLWNNVLMQLLLGVLLEAAHGWMRIGSIYFVSVIGGSLLKSAVGYRTYAAGASSAAMGLLFAQGVDFAMNWKRMKKPWFRLMSVWIYIGHSIVLSLLSVLLDTNKLKDHHTDRFPHIGGGITGLLFSSLVLKKARLENWEKIFQRVSAVTLLGLIFTLIIVSGFSEDIPQPPTEPNEPNVEFYENSEPFYFEE</sequence>
<feature type="transmembrane region" description="Helical" evidence="6">
    <location>
        <begin position="559"/>
        <end position="580"/>
    </location>
</feature>
<feature type="transmembrane region" description="Helical" evidence="6">
    <location>
        <begin position="766"/>
        <end position="785"/>
    </location>
</feature>
<feature type="domain" description="Peptidase S54 rhomboid" evidence="7">
    <location>
        <begin position="52"/>
        <end position="162"/>
    </location>
</feature>
<reference evidence="8" key="1">
    <citation type="submission" date="2022-07" db="EMBL/GenBank/DDBJ databases">
        <authorList>
            <person name="Trinca V."/>
            <person name="Uliana J.V.C."/>
            <person name="Torres T.T."/>
            <person name="Ward R.J."/>
            <person name="Monesi N."/>
        </authorList>
    </citation>
    <scope>NUCLEOTIDE SEQUENCE</scope>
    <source>
        <strain evidence="8">HSMRA1968</strain>
        <tissue evidence="8">Whole embryos</tissue>
    </source>
</reference>
<dbReference type="PANTHER" id="PTHR45840">
    <property type="entry name" value="RHOMBOID-RELATED PROTEIN"/>
    <property type="match status" value="1"/>
</dbReference>
<dbReference type="EMBL" id="WJQU01000002">
    <property type="protein sequence ID" value="KAJ6641132.1"/>
    <property type="molecule type" value="Genomic_DNA"/>
</dbReference>
<feature type="transmembrane region" description="Helical" evidence="6">
    <location>
        <begin position="805"/>
        <end position="824"/>
    </location>
</feature>
<feature type="transmembrane region" description="Helical" evidence="6">
    <location>
        <begin position="433"/>
        <end position="460"/>
    </location>
</feature>
<keyword evidence="4 6" id="KW-1133">Transmembrane helix</keyword>
<feature type="transmembrane region" description="Helical" evidence="6">
    <location>
        <begin position="472"/>
        <end position="489"/>
    </location>
</feature>
<dbReference type="AlphaFoldDB" id="A0A9Q0N166"/>
<dbReference type="GO" id="GO:0004252">
    <property type="term" value="F:serine-type endopeptidase activity"/>
    <property type="evidence" value="ECO:0007669"/>
    <property type="project" value="InterPro"/>
</dbReference>
<feature type="domain" description="Peptidase S54 rhomboid" evidence="7">
    <location>
        <begin position="430"/>
        <end position="578"/>
    </location>
</feature>
<organism evidence="8 9">
    <name type="scientific">Pseudolycoriella hygida</name>
    <dbReference type="NCBI Taxonomy" id="35572"/>
    <lineage>
        <taxon>Eukaryota</taxon>
        <taxon>Metazoa</taxon>
        <taxon>Ecdysozoa</taxon>
        <taxon>Arthropoda</taxon>
        <taxon>Hexapoda</taxon>
        <taxon>Insecta</taxon>
        <taxon>Pterygota</taxon>
        <taxon>Neoptera</taxon>
        <taxon>Endopterygota</taxon>
        <taxon>Diptera</taxon>
        <taxon>Nematocera</taxon>
        <taxon>Sciaroidea</taxon>
        <taxon>Sciaridae</taxon>
        <taxon>Pseudolycoriella</taxon>
    </lineage>
</organism>
<feature type="transmembrane region" description="Helical" evidence="6">
    <location>
        <begin position="395"/>
        <end position="413"/>
    </location>
</feature>
<feature type="transmembrane region" description="Helical" evidence="6">
    <location>
        <begin position="527"/>
        <end position="547"/>
    </location>
</feature>
<feature type="non-terminal residue" evidence="8">
    <location>
        <position position="916"/>
    </location>
</feature>
<dbReference type="GO" id="GO:0016020">
    <property type="term" value="C:membrane"/>
    <property type="evidence" value="ECO:0007669"/>
    <property type="project" value="UniProtKB-SubCell"/>
</dbReference>
<evidence type="ECO:0000259" key="7">
    <source>
        <dbReference type="Pfam" id="PF01694"/>
    </source>
</evidence>
<accession>A0A9Q0N166</accession>
<evidence type="ECO:0000256" key="2">
    <source>
        <dbReference type="ARBA" id="ARBA00009045"/>
    </source>
</evidence>
<dbReference type="InterPro" id="IPR022764">
    <property type="entry name" value="Peptidase_S54_rhomboid_dom"/>
</dbReference>
<comment type="caution">
    <text evidence="8">The sequence shown here is derived from an EMBL/GenBank/DDBJ whole genome shotgun (WGS) entry which is preliminary data.</text>
</comment>
<dbReference type="InterPro" id="IPR051739">
    <property type="entry name" value="Rhomboid_IM_Serine_Proteases"/>
</dbReference>
<feature type="transmembrane region" description="Helical" evidence="6">
    <location>
        <begin position="592"/>
        <end position="611"/>
    </location>
</feature>
<proteinExistence type="inferred from homology"/>
<feature type="transmembrane region" description="Helical" evidence="6">
    <location>
        <begin position="836"/>
        <end position="854"/>
    </location>
</feature>
<feature type="transmembrane region" description="Helical" evidence="6">
    <location>
        <begin position="294"/>
        <end position="314"/>
    </location>
</feature>
<evidence type="ECO:0000313" key="9">
    <source>
        <dbReference type="Proteomes" id="UP001151699"/>
    </source>
</evidence>
<gene>
    <name evidence="8" type="primary">rho_6</name>
    <name evidence="8" type="ORF">Bhyg_06067</name>
</gene>
<evidence type="ECO:0000256" key="4">
    <source>
        <dbReference type="ARBA" id="ARBA00022989"/>
    </source>
</evidence>
<feature type="transmembrane region" description="Helical" evidence="6">
    <location>
        <begin position="866"/>
        <end position="887"/>
    </location>
</feature>
<keyword evidence="9" id="KW-1185">Reference proteome</keyword>
<keyword evidence="5 6" id="KW-0472">Membrane</keyword>
<evidence type="ECO:0000256" key="3">
    <source>
        <dbReference type="ARBA" id="ARBA00022692"/>
    </source>
</evidence>
<dbReference type="Gene3D" id="1.20.1540.10">
    <property type="entry name" value="Rhomboid-like"/>
    <property type="match status" value="4"/>
</dbReference>
<comment type="similarity">
    <text evidence="2">Belongs to the peptidase S54 family.</text>
</comment>
<evidence type="ECO:0000256" key="6">
    <source>
        <dbReference type="SAM" id="Phobius"/>
    </source>
</evidence>
<dbReference type="SUPFAM" id="SSF144091">
    <property type="entry name" value="Rhomboid-like"/>
    <property type="match status" value="4"/>
</dbReference>
<keyword evidence="3 6" id="KW-0812">Transmembrane</keyword>
<feature type="domain" description="Peptidase S54 rhomboid" evidence="7">
    <location>
        <begin position="200"/>
        <end position="344"/>
    </location>
</feature>
<name>A0A9Q0N166_9DIPT</name>
<feature type="transmembrane region" description="Helical" evidence="6">
    <location>
        <begin position="93"/>
        <end position="111"/>
    </location>
</feature>
<feature type="transmembrane region" description="Helical" evidence="6">
    <location>
        <begin position="326"/>
        <end position="344"/>
    </location>
</feature>
<dbReference type="Pfam" id="PF01694">
    <property type="entry name" value="Rhomboid"/>
    <property type="match status" value="4"/>
</dbReference>